<evidence type="ECO:0000313" key="2">
    <source>
        <dbReference type="EMBL" id="TWR23861.1"/>
    </source>
</evidence>
<gene>
    <name evidence="2" type="ORF">FPZ43_19065</name>
</gene>
<protein>
    <submittedName>
        <fullName evidence="2">Tetratricopeptide repeat protein</fullName>
    </submittedName>
</protein>
<dbReference type="SMART" id="SM00028">
    <property type="entry name" value="TPR"/>
    <property type="match status" value="4"/>
</dbReference>
<evidence type="ECO:0000256" key="1">
    <source>
        <dbReference type="SAM" id="MobiDB-lite"/>
    </source>
</evidence>
<dbReference type="InterPro" id="IPR011990">
    <property type="entry name" value="TPR-like_helical_dom_sf"/>
</dbReference>
<dbReference type="EMBL" id="VOEJ01000013">
    <property type="protein sequence ID" value="TWR23861.1"/>
    <property type="molecule type" value="Genomic_DNA"/>
</dbReference>
<dbReference type="OrthoDB" id="1522549at2"/>
<comment type="caution">
    <text evidence="2">The sequence shown here is derived from an EMBL/GenBank/DDBJ whole genome shotgun (WGS) entry which is preliminary data.</text>
</comment>
<organism evidence="2 3">
    <name type="scientific">Mucilaginibacter pallidiroseus</name>
    <dbReference type="NCBI Taxonomy" id="2599295"/>
    <lineage>
        <taxon>Bacteria</taxon>
        <taxon>Pseudomonadati</taxon>
        <taxon>Bacteroidota</taxon>
        <taxon>Sphingobacteriia</taxon>
        <taxon>Sphingobacteriales</taxon>
        <taxon>Sphingobacteriaceae</taxon>
        <taxon>Mucilaginibacter</taxon>
    </lineage>
</organism>
<reference evidence="2 3" key="1">
    <citation type="submission" date="2019-07" db="EMBL/GenBank/DDBJ databases">
        <authorList>
            <person name="Kim J."/>
        </authorList>
    </citation>
    <scope>NUCLEOTIDE SEQUENCE [LARGE SCALE GENOMIC DNA]</scope>
    <source>
        <strain evidence="3">dk17</strain>
    </source>
</reference>
<evidence type="ECO:0000313" key="3">
    <source>
        <dbReference type="Proteomes" id="UP000320042"/>
    </source>
</evidence>
<keyword evidence="3" id="KW-1185">Reference proteome</keyword>
<feature type="region of interest" description="Disordered" evidence="1">
    <location>
        <begin position="510"/>
        <end position="548"/>
    </location>
</feature>
<dbReference type="Proteomes" id="UP000320042">
    <property type="component" value="Unassembled WGS sequence"/>
</dbReference>
<accession>A0A563TZ32</accession>
<dbReference type="AlphaFoldDB" id="A0A563TZ32"/>
<dbReference type="Gene3D" id="1.25.40.10">
    <property type="entry name" value="Tetratricopeptide repeat domain"/>
    <property type="match status" value="3"/>
</dbReference>
<dbReference type="InterPro" id="IPR019734">
    <property type="entry name" value="TPR_rpt"/>
</dbReference>
<dbReference type="Pfam" id="PF13174">
    <property type="entry name" value="TPR_6"/>
    <property type="match status" value="1"/>
</dbReference>
<sequence>MFSKLAMLYTKLQIKPIKNTLRRLLLPHVSKLFYIQVSVVLLIVAGCSLEKKSGLNRNLQNLTAKYNILFNANVLLREKQDAYAAAYVDDYSELLAVYRDTITQSAEPDPDLELVKTKANNIISLKEQSHYVGNGYLLLAKANYLQANYFDAVEYSSYVIRSFPENKELQTEATVWKARALLYLKKNDEAKHVLDTALLNIDPKKKPDANIYATRLQYDINTQNYAEGEEMAKQAIEYSRNSMERLRWTFILGQLQELNNKPGDAIASYARVANSNVAFNMAFNAQLNRIRIEDQQNGVKISRIDRLRSLLKNSNNKEFIDQIYFQIAEMQMIDKDIDKAINNYNLSVRYSATNQAQKSLSYLRLADIYFKNKADYAKAKNYYDSTLLTMSPNYIGYASIKKKADNLQLLADRLQTIAREDTLQMLARMDEAARNKKIDEMVNRNTLQQQAAAVSVANANVDPFVNDVASPQQSTPNGSSFYFYNSNAVSTGFTDFKRVWGNRRLEDNWRRGSRSGGDIAANTPPPTTPQNTDPDALPDPLKRSPDQVDATQFRQDILQNLPLNAALLAQSNDRIYSAYLDIANFYRDVLEDRKEAIAVYETLTKRFPNNPNAAAVYYNLYRLYSEQDAARSDQYKAILLRDYKETPFAKTILDPDYSRRLSNEDNGFSILYNKIYDLYVSRQHSQVITQAATLLQQYPNNRYAAQLQYLKAFAAGHQEKLAPFQADLQFIASTYPDDKLITPLVNQHLAYINVNQAELAARPIVLTEKDANEPGFTIPIVYQQKTEYRYPSLGETEIVPDVRKPEAKPVENLQAAQNVNQKPAISSKTDLPKNINAPSIIPKTEPLAPAVTETPTPVAAPPKKPTYAFNELDSTNYYFVVNVSSGTTNVASSRFGIGQFNRVNFERDAIKHQLRTAGQDNQLIFVGRFYNLNNVKDYARAIVPLLPDIMKVPKDKYSFFIITQENLNKLADKKTLDSYIEYYQQNF</sequence>
<name>A0A563TZ32_9SPHI</name>
<proteinExistence type="predicted"/>
<dbReference type="SUPFAM" id="SSF48452">
    <property type="entry name" value="TPR-like"/>
    <property type="match status" value="1"/>
</dbReference>